<reference evidence="12 13" key="1">
    <citation type="submission" date="2022-09" db="EMBL/GenBank/DDBJ databases">
        <authorList>
            <person name="Palmer J.M."/>
        </authorList>
    </citation>
    <scope>NUCLEOTIDE SEQUENCE [LARGE SCALE GENOMIC DNA]</scope>
    <source>
        <strain evidence="12 13">DSM 7382</strain>
    </source>
</reference>
<dbReference type="Proteomes" id="UP001385951">
    <property type="component" value="Unassembled WGS sequence"/>
</dbReference>
<dbReference type="InterPro" id="IPR050121">
    <property type="entry name" value="Cytochrome_P450_monoxygenase"/>
</dbReference>
<dbReference type="PANTHER" id="PTHR24305">
    <property type="entry name" value="CYTOCHROME P450"/>
    <property type="match status" value="1"/>
</dbReference>
<keyword evidence="7 9" id="KW-0408">Iron</keyword>
<dbReference type="PANTHER" id="PTHR24305:SF166">
    <property type="entry name" value="CYTOCHROME P450 12A4, MITOCHONDRIAL-RELATED"/>
    <property type="match status" value="1"/>
</dbReference>
<evidence type="ECO:0000256" key="8">
    <source>
        <dbReference type="ARBA" id="ARBA00023033"/>
    </source>
</evidence>
<proteinExistence type="inferred from homology"/>
<evidence type="ECO:0008006" key="14">
    <source>
        <dbReference type="Google" id="ProtNLM"/>
    </source>
</evidence>
<evidence type="ECO:0000256" key="9">
    <source>
        <dbReference type="PIRSR" id="PIRSR602401-1"/>
    </source>
</evidence>
<evidence type="ECO:0000256" key="6">
    <source>
        <dbReference type="ARBA" id="ARBA00023002"/>
    </source>
</evidence>
<dbReference type="InterPro" id="IPR001128">
    <property type="entry name" value="Cyt_P450"/>
</dbReference>
<accession>A0AAW0GLG8</accession>
<keyword evidence="11" id="KW-1133">Transmembrane helix</keyword>
<sequence length="351" mass="39676">MFGGQQTIVYDNALEVTVALALFIIAAAGFGRRIGWKGELVPPPGHKLTFKDALAGASKYASIKALVPVWALSMTERTRAAKLAYDELEIYMREMTQSRRSSEKREVKDDLLTSLIEASESDFDGYEKLSDQEVLGNIFIFLIAGHETTAHTLCFALALLALHQDEQEHLYQELSKAFPDGKNPTYEDTDKLTYVDCVMNETLRLFPPVMNVPKESAEDTSFVTVNAAGEKVFVPVAAGTTLALCIGDLHHNPRYWKDPFAFKPSRFLEEWPRDAFVPFSGGVRSCLGRRFAELENIVFLSMLVMKYKLDIKPEPEFVNETFEERRGRVLKYYHGLTITPTRVPLVFTRRS</sequence>
<evidence type="ECO:0000256" key="7">
    <source>
        <dbReference type="ARBA" id="ARBA00023004"/>
    </source>
</evidence>
<keyword evidence="4 9" id="KW-0349">Heme</keyword>
<evidence type="ECO:0000256" key="4">
    <source>
        <dbReference type="ARBA" id="ARBA00022617"/>
    </source>
</evidence>
<dbReference type="InterPro" id="IPR002401">
    <property type="entry name" value="Cyt_P450_E_grp-I"/>
</dbReference>
<keyword evidence="11" id="KW-0472">Membrane</keyword>
<evidence type="ECO:0000256" key="10">
    <source>
        <dbReference type="RuleBase" id="RU000461"/>
    </source>
</evidence>
<dbReference type="GO" id="GO:0004497">
    <property type="term" value="F:monooxygenase activity"/>
    <property type="evidence" value="ECO:0007669"/>
    <property type="project" value="UniProtKB-KW"/>
</dbReference>
<name>A0AAW0GLG8_9APHY</name>
<comment type="similarity">
    <text evidence="3 10">Belongs to the cytochrome P450 family.</text>
</comment>
<evidence type="ECO:0000256" key="3">
    <source>
        <dbReference type="ARBA" id="ARBA00010617"/>
    </source>
</evidence>
<keyword evidence="5 9" id="KW-0479">Metal-binding</keyword>
<dbReference type="Pfam" id="PF00067">
    <property type="entry name" value="p450"/>
    <property type="match status" value="1"/>
</dbReference>
<evidence type="ECO:0000313" key="12">
    <source>
        <dbReference type="EMBL" id="KAK7691940.1"/>
    </source>
</evidence>
<dbReference type="GO" id="GO:0020037">
    <property type="term" value="F:heme binding"/>
    <property type="evidence" value="ECO:0007669"/>
    <property type="project" value="InterPro"/>
</dbReference>
<dbReference type="InterPro" id="IPR036396">
    <property type="entry name" value="Cyt_P450_sf"/>
</dbReference>
<feature type="binding site" description="axial binding residue" evidence="9">
    <location>
        <position position="286"/>
    </location>
    <ligand>
        <name>heme</name>
        <dbReference type="ChEBI" id="CHEBI:30413"/>
    </ligand>
    <ligandPart>
        <name>Fe</name>
        <dbReference type="ChEBI" id="CHEBI:18248"/>
    </ligandPart>
</feature>
<dbReference type="Gene3D" id="1.10.630.10">
    <property type="entry name" value="Cytochrome P450"/>
    <property type="match status" value="1"/>
</dbReference>
<evidence type="ECO:0000256" key="1">
    <source>
        <dbReference type="ARBA" id="ARBA00001971"/>
    </source>
</evidence>
<organism evidence="12 13">
    <name type="scientific">Cerrena zonata</name>
    <dbReference type="NCBI Taxonomy" id="2478898"/>
    <lineage>
        <taxon>Eukaryota</taxon>
        <taxon>Fungi</taxon>
        <taxon>Dikarya</taxon>
        <taxon>Basidiomycota</taxon>
        <taxon>Agaricomycotina</taxon>
        <taxon>Agaricomycetes</taxon>
        <taxon>Polyporales</taxon>
        <taxon>Cerrenaceae</taxon>
        <taxon>Cerrena</taxon>
    </lineage>
</organism>
<comment type="pathway">
    <text evidence="2">Secondary metabolite biosynthesis.</text>
</comment>
<dbReference type="EMBL" id="JASBNA010000005">
    <property type="protein sequence ID" value="KAK7691940.1"/>
    <property type="molecule type" value="Genomic_DNA"/>
</dbReference>
<keyword evidence="6 10" id="KW-0560">Oxidoreductase</keyword>
<evidence type="ECO:0000313" key="13">
    <source>
        <dbReference type="Proteomes" id="UP001385951"/>
    </source>
</evidence>
<dbReference type="AlphaFoldDB" id="A0AAW0GLG8"/>
<evidence type="ECO:0000256" key="11">
    <source>
        <dbReference type="SAM" id="Phobius"/>
    </source>
</evidence>
<keyword evidence="11" id="KW-0812">Transmembrane</keyword>
<feature type="transmembrane region" description="Helical" evidence="11">
    <location>
        <begin position="12"/>
        <end position="30"/>
    </location>
</feature>
<evidence type="ECO:0000256" key="2">
    <source>
        <dbReference type="ARBA" id="ARBA00005179"/>
    </source>
</evidence>
<keyword evidence="13" id="KW-1185">Reference proteome</keyword>
<dbReference type="SUPFAM" id="SSF48264">
    <property type="entry name" value="Cytochrome P450"/>
    <property type="match status" value="1"/>
</dbReference>
<dbReference type="InterPro" id="IPR017972">
    <property type="entry name" value="Cyt_P450_CS"/>
</dbReference>
<dbReference type="PRINTS" id="PR00385">
    <property type="entry name" value="P450"/>
</dbReference>
<keyword evidence="8 10" id="KW-0503">Monooxygenase</keyword>
<comment type="cofactor">
    <cofactor evidence="1 9">
        <name>heme</name>
        <dbReference type="ChEBI" id="CHEBI:30413"/>
    </cofactor>
</comment>
<protein>
    <recommendedName>
        <fullName evidence="14">Cytochrome P450</fullName>
    </recommendedName>
</protein>
<comment type="caution">
    <text evidence="12">The sequence shown here is derived from an EMBL/GenBank/DDBJ whole genome shotgun (WGS) entry which is preliminary data.</text>
</comment>
<dbReference type="GO" id="GO:0005506">
    <property type="term" value="F:iron ion binding"/>
    <property type="evidence" value="ECO:0007669"/>
    <property type="project" value="InterPro"/>
</dbReference>
<dbReference type="GO" id="GO:0016705">
    <property type="term" value="F:oxidoreductase activity, acting on paired donors, with incorporation or reduction of molecular oxygen"/>
    <property type="evidence" value="ECO:0007669"/>
    <property type="project" value="InterPro"/>
</dbReference>
<evidence type="ECO:0000256" key="5">
    <source>
        <dbReference type="ARBA" id="ARBA00022723"/>
    </source>
</evidence>
<gene>
    <name evidence="12" type="ORF">QCA50_005345</name>
</gene>
<dbReference type="PROSITE" id="PS00086">
    <property type="entry name" value="CYTOCHROME_P450"/>
    <property type="match status" value="1"/>
</dbReference>
<dbReference type="PRINTS" id="PR00463">
    <property type="entry name" value="EP450I"/>
</dbReference>